<reference evidence="2" key="1">
    <citation type="journal article" date="2020" name="New Phytol.">
        <title>Comparative genomics reveals dynamic genome evolution in host specialist ectomycorrhizal fungi.</title>
        <authorList>
            <person name="Lofgren L.A."/>
            <person name="Nguyen N.H."/>
            <person name="Vilgalys R."/>
            <person name="Ruytinx J."/>
            <person name="Liao H.L."/>
            <person name="Branco S."/>
            <person name="Kuo A."/>
            <person name="LaButti K."/>
            <person name="Lipzen A."/>
            <person name="Andreopoulos W."/>
            <person name="Pangilinan J."/>
            <person name="Riley R."/>
            <person name="Hundley H."/>
            <person name="Na H."/>
            <person name="Barry K."/>
            <person name="Grigoriev I.V."/>
            <person name="Stajich J.E."/>
            <person name="Kennedy P.G."/>
        </authorList>
    </citation>
    <scope>NUCLEOTIDE SEQUENCE</scope>
    <source>
        <strain evidence="2">S12</strain>
    </source>
</reference>
<gene>
    <name evidence="2" type="ORF">HD556DRAFT_1072415</name>
</gene>
<evidence type="ECO:0000313" key="2">
    <source>
        <dbReference type="EMBL" id="KAG1786024.1"/>
    </source>
</evidence>
<dbReference type="Proteomes" id="UP000719766">
    <property type="component" value="Unassembled WGS sequence"/>
</dbReference>
<keyword evidence="1" id="KW-0812">Transmembrane</keyword>
<dbReference type="AlphaFoldDB" id="A0A9P7ADA3"/>
<proteinExistence type="predicted"/>
<dbReference type="RefSeq" id="XP_041153503.1">
    <property type="nucleotide sequence ID" value="XM_041296066.1"/>
</dbReference>
<protein>
    <submittedName>
        <fullName evidence="2">Uncharacterized protein</fullName>
    </submittedName>
</protein>
<dbReference type="EMBL" id="JABBWE010000099">
    <property type="protein sequence ID" value="KAG1786024.1"/>
    <property type="molecule type" value="Genomic_DNA"/>
</dbReference>
<evidence type="ECO:0000256" key="1">
    <source>
        <dbReference type="SAM" id="Phobius"/>
    </source>
</evidence>
<sequence length="98" mass="11950">MITRKLPTSLFFLSGFTRLLYLAILNLYVFFRKIVCDTSHDPRERIIDSETKYELQISNTRHHTYTKLWKHRQEIYRRWKNDSKLQKKQGKSCLQVTK</sequence>
<accession>A0A9P7ADA3</accession>
<organism evidence="2 3">
    <name type="scientific">Suillus plorans</name>
    <dbReference type="NCBI Taxonomy" id="116603"/>
    <lineage>
        <taxon>Eukaryota</taxon>
        <taxon>Fungi</taxon>
        <taxon>Dikarya</taxon>
        <taxon>Basidiomycota</taxon>
        <taxon>Agaricomycotina</taxon>
        <taxon>Agaricomycetes</taxon>
        <taxon>Agaricomycetidae</taxon>
        <taxon>Boletales</taxon>
        <taxon>Suillineae</taxon>
        <taxon>Suillaceae</taxon>
        <taxon>Suillus</taxon>
    </lineage>
</organism>
<evidence type="ECO:0000313" key="3">
    <source>
        <dbReference type="Proteomes" id="UP000719766"/>
    </source>
</evidence>
<dbReference type="GeneID" id="64589830"/>
<name>A0A9P7ADA3_9AGAM</name>
<feature type="transmembrane region" description="Helical" evidence="1">
    <location>
        <begin position="12"/>
        <end position="31"/>
    </location>
</feature>
<keyword evidence="1" id="KW-1133">Transmembrane helix</keyword>
<keyword evidence="3" id="KW-1185">Reference proteome</keyword>
<comment type="caution">
    <text evidence="2">The sequence shown here is derived from an EMBL/GenBank/DDBJ whole genome shotgun (WGS) entry which is preliminary data.</text>
</comment>
<keyword evidence="1" id="KW-0472">Membrane</keyword>